<evidence type="ECO:0000313" key="2">
    <source>
        <dbReference type="Proteomes" id="UP001392318"/>
    </source>
</evidence>
<organism evidence="1 2">
    <name type="scientific">Paraburkholderia unamae</name>
    <dbReference type="NCBI Taxonomy" id="219649"/>
    <lineage>
        <taxon>Bacteria</taxon>
        <taxon>Pseudomonadati</taxon>
        <taxon>Pseudomonadota</taxon>
        <taxon>Betaproteobacteria</taxon>
        <taxon>Burkholderiales</taxon>
        <taxon>Burkholderiaceae</taxon>
        <taxon>Paraburkholderia</taxon>
    </lineage>
</organism>
<accession>A0ACC6RQV4</accession>
<evidence type="ECO:0000313" key="1">
    <source>
        <dbReference type="EMBL" id="MEM5404109.1"/>
    </source>
</evidence>
<name>A0ACC6RQV4_9BURK</name>
<gene>
    <name evidence="1" type="ORF">VSR83_29445</name>
</gene>
<dbReference type="Proteomes" id="UP001392318">
    <property type="component" value="Unassembled WGS sequence"/>
</dbReference>
<keyword evidence="2" id="KW-1185">Reference proteome</keyword>
<comment type="caution">
    <text evidence="1">The sequence shown here is derived from an EMBL/GenBank/DDBJ whole genome shotgun (WGS) entry which is preliminary data.</text>
</comment>
<dbReference type="EMBL" id="JAYMRU010000026">
    <property type="protein sequence ID" value="MEM5404109.1"/>
    <property type="molecule type" value="Genomic_DNA"/>
</dbReference>
<reference evidence="1" key="1">
    <citation type="submission" date="2024-01" db="EMBL/GenBank/DDBJ databases">
        <title>The diversity of rhizobia nodulating Mimosa spp. in eleven states of Brazil covering several biomes is determined by host plant, location, and edaphic factors.</title>
        <authorList>
            <person name="Rouws L."/>
            <person name="Barauna A."/>
            <person name="Beukes C."/>
            <person name="De Faria S.M."/>
            <person name="Gross E."/>
            <person name="Dos Reis Junior F.B."/>
            <person name="Simon M."/>
            <person name="Maluk M."/>
            <person name="Odee D.W."/>
            <person name="Kenicer G."/>
            <person name="Young J.P.W."/>
            <person name="Reis V.M."/>
            <person name="Zilli J."/>
            <person name="James E.K."/>
        </authorList>
    </citation>
    <scope>NUCLEOTIDE SEQUENCE</scope>
    <source>
        <strain evidence="1">JPY452</strain>
    </source>
</reference>
<sequence length="202" mass="22913">MEPMDSFAIMARIRELADGTFLRRFKDKREGVDQSVVIAAIREDFPADWQAWIDQAGPGAATNLPGPGYFEPLRLTFERMLLPLMGTGPAPGFTAEEMMAAIREFNDEYLRIYLMDDPLAVEHEIERRMKVGLLHQFEDGRYCQSSAITIDILQAQQAAFSDELARLRAEHDAFDAETDYLIATGHFDEQGRPRGRKNCGRP</sequence>
<protein>
    <submittedName>
        <fullName evidence="1">Uncharacterized protein</fullName>
    </submittedName>
</protein>
<proteinExistence type="predicted"/>